<evidence type="ECO:0000313" key="8">
    <source>
        <dbReference type="Proteomes" id="UP000268162"/>
    </source>
</evidence>
<evidence type="ECO:0000256" key="3">
    <source>
        <dbReference type="ARBA" id="ARBA00022777"/>
    </source>
</evidence>
<dbReference type="GO" id="GO:0110031">
    <property type="term" value="P:negative regulation of G2/MI transition of meiotic cell cycle"/>
    <property type="evidence" value="ECO:0007669"/>
    <property type="project" value="TreeGrafter"/>
</dbReference>
<dbReference type="Proteomes" id="UP000268162">
    <property type="component" value="Unassembled WGS sequence"/>
</dbReference>
<sequence>MWALGAHPHCVQLFNAWEQQGQLYLQTELMDNSSLDRFLDDYGQHEPLSEERVWYIFSHVALGLKHMHDLNILHLDVKPANVFISEDWTLKLADFGMSARLPLAANEFDREGDREYIAPEVLTGCYDKPADIFSLGLLLLEVTANVVLPDNGPAWQKLRSGDLSDCQFDAGTSSELVDLITEMLQPLPEDRPTIDQIVGHPCVAKALASLTS</sequence>
<dbReference type="EMBL" id="ML002377">
    <property type="protein sequence ID" value="RKP38351.1"/>
    <property type="molecule type" value="Genomic_DNA"/>
</dbReference>
<dbReference type="Gene3D" id="1.10.510.10">
    <property type="entry name" value="Transferase(Phosphotransferase) domain 1"/>
    <property type="match status" value="1"/>
</dbReference>
<dbReference type="GO" id="GO:0004713">
    <property type="term" value="F:protein tyrosine kinase activity"/>
    <property type="evidence" value="ECO:0007669"/>
    <property type="project" value="TreeGrafter"/>
</dbReference>
<dbReference type="SMART" id="SM00220">
    <property type="entry name" value="S_TKc"/>
    <property type="match status" value="1"/>
</dbReference>
<dbReference type="GO" id="GO:0005524">
    <property type="term" value="F:ATP binding"/>
    <property type="evidence" value="ECO:0007669"/>
    <property type="project" value="UniProtKB-KW"/>
</dbReference>
<organism evidence="7 8">
    <name type="scientific">Dimargaris cristalligena</name>
    <dbReference type="NCBI Taxonomy" id="215637"/>
    <lineage>
        <taxon>Eukaryota</taxon>
        <taxon>Fungi</taxon>
        <taxon>Fungi incertae sedis</taxon>
        <taxon>Zoopagomycota</taxon>
        <taxon>Kickxellomycotina</taxon>
        <taxon>Dimargaritomycetes</taxon>
        <taxon>Dimargaritales</taxon>
        <taxon>Dimargaritaceae</taxon>
        <taxon>Dimargaris</taxon>
    </lineage>
</organism>
<name>A0A4P9ZZ42_9FUNG</name>
<dbReference type="InterPro" id="IPR050339">
    <property type="entry name" value="CC_SR_Kinase"/>
</dbReference>
<dbReference type="PANTHER" id="PTHR11042">
    <property type="entry name" value="EUKARYOTIC TRANSLATION INITIATION FACTOR 2-ALPHA KINASE EIF2-ALPHA KINASE -RELATED"/>
    <property type="match status" value="1"/>
</dbReference>
<reference evidence="8" key="1">
    <citation type="journal article" date="2018" name="Nat. Microbiol.">
        <title>Leveraging single-cell genomics to expand the fungal tree of life.</title>
        <authorList>
            <person name="Ahrendt S.R."/>
            <person name="Quandt C.A."/>
            <person name="Ciobanu D."/>
            <person name="Clum A."/>
            <person name="Salamov A."/>
            <person name="Andreopoulos B."/>
            <person name="Cheng J.F."/>
            <person name="Woyke T."/>
            <person name="Pelin A."/>
            <person name="Henrissat B."/>
            <person name="Reynolds N.K."/>
            <person name="Benny G.L."/>
            <person name="Smith M.E."/>
            <person name="James T.Y."/>
            <person name="Grigoriev I.V."/>
        </authorList>
    </citation>
    <scope>NUCLEOTIDE SEQUENCE [LARGE SCALE GENOMIC DNA]</scope>
    <source>
        <strain evidence="8">RSA 468</strain>
    </source>
</reference>
<evidence type="ECO:0000256" key="4">
    <source>
        <dbReference type="ARBA" id="ARBA00022840"/>
    </source>
</evidence>
<dbReference type="STRING" id="215637.A0A4P9ZZ42"/>
<accession>A0A4P9ZZ42</accession>
<dbReference type="InterPro" id="IPR000719">
    <property type="entry name" value="Prot_kinase_dom"/>
</dbReference>
<dbReference type="SUPFAM" id="SSF56112">
    <property type="entry name" value="Protein kinase-like (PK-like)"/>
    <property type="match status" value="1"/>
</dbReference>
<dbReference type="PROSITE" id="PS00108">
    <property type="entry name" value="PROTEIN_KINASE_ST"/>
    <property type="match status" value="1"/>
</dbReference>
<dbReference type="InterPro" id="IPR011009">
    <property type="entry name" value="Kinase-like_dom_sf"/>
</dbReference>
<evidence type="ECO:0000256" key="5">
    <source>
        <dbReference type="ARBA" id="ARBA00037982"/>
    </source>
</evidence>
<evidence type="ECO:0000256" key="2">
    <source>
        <dbReference type="ARBA" id="ARBA00022741"/>
    </source>
</evidence>
<dbReference type="PANTHER" id="PTHR11042:SF190">
    <property type="entry name" value="MITOSIS INHIBITOR PROTEIN KINASE MIK1"/>
    <property type="match status" value="1"/>
</dbReference>
<evidence type="ECO:0000313" key="7">
    <source>
        <dbReference type="EMBL" id="RKP38351.1"/>
    </source>
</evidence>
<dbReference type="InterPro" id="IPR008271">
    <property type="entry name" value="Ser/Thr_kinase_AS"/>
</dbReference>
<dbReference type="AlphaFoldDB" id="A0A4P9ZZ42"/>
<dbReference type="GO" id="GO:0005737">
    <property type="term" value="C:cytoplasm"/>
    <property type="evidence" value="ECO:0007669"/>
    <property type="project" value="TreeGrafter"/>
</dbReference>
<dbReference type="PROSITE" id="PS50011">
    <property type="entry name" value="PROTEIN_KINASE_DOM"/>
    <property type="match status" value="1"/>
</dbReference>
<comment type="similarity">
    <text evidence="5">Belongs to the protein kinase superfamily. Ser/Thr protein kinase family. GCN2 subfamily.</text>
</comment>
<evidence type="ECO:0000256" key="1">
    <source>
        <dbReference type="ARBA" id="ARBA00022679"/>
    </source>
</evidence>
<feature type="domain" description="Protein kinase" evidence="6">
    <location>
        <begin position="1"/>
        <end position="203"/>
    </location>
</feature>
<dbReference type="Gene3D" id="3.30.200.20">
    <property type="entry name" value="Phosphorylase Kinase, domain 1"/>
    <property type="match status" value="1"/>
</dbReference>
<dbReference type="GO" id="GO:0005634">
    <property type="term" value="C:nucleus"/>
    <property type="evidence" value="ECO:0007669"/>
    <property type="project" value="TreeGrafter"/>
</dbReference>
<evidence type="ECO:0000259" key="6">
    <source>
        <dbReference type="PROSITE" id="PS50011"/>
    </source>
</evidence>
<keyword evidence="4" id="KW-0067">ATP-binding</keyword>
<dbReference type="Pfam" id="PF00069">
    <property type="entry name" value="Pkinase"/>
    <property type="match status" value="1"/>
</dbReference>
<protein>
    <submittedName>
        <fullName evidence="7">Kinase-like domain-containing protein</fullName>
    </submittedName>
</protein>
<keyword evidence="2" id="KW-0547">Nucleotide-binding</keyword>
<keyword evidence="3 7" id="KW-0418">Kinase</keyword>
<keyword evidence="8" id="KW-1185">Reference proteome</keyword>
<proteinExistence type="inferred from homology"/>
<gene>
    <name evidence="7" type="ORF">BJ085DRAFT_18605</name>
</gene>
<keyword evidence="1" id="KW-0808">Transferase</keyword>